<organism evidence="1 2">
    <name type="scientific">Pseudobacter ginsenosidimutans</name>
    <dbReference type="NCBI Taxonomy" id="661488"/>
    <lineage>
        <taxon>Bacteria</taxon>
        <taxon>Pseudomonadati</taxon>
        <taxon>Bacteroidota</taxon>
        <taxon>Chitinophagia</taxon>
        <taxon>Chitinophagales</taxon>
        <taxon>Chitinophagaceae</taxon>
        <taxon>Pseudobacter</taxon>
    </lineage>
</organism>
<sequence length="442" mass="52235">MPDQARCSLFYHLNQFLIMQERLLQFIWQFRYFNQQQLLSTNGNVLELVHPGTLNHNQGPDFQQAMLRIDGMLWVGQVELHIRSSDWYAHAHHHDSLYRNVILHVVWEDDVNNPHDPVPILVLQDRVPKLLLNQYQEWMLSRQFIPCQSQLNSIDRLVFMAWKERLMVERLQRKTELVYSFLESTKHHWDETCWWLLARNFGMKINADAFEQIARSLPGALIQRHRQQLVQLEALLLGQAGLLNKSFQHAYPSQLKREYEFYRAKYGLRPVHIPVYFLRMRPPAFPTVRLAQLAMLLHSSERLFHYILETENLEQLRLLLNVTAAPFWDDHYTLEESAPPKPKHLGEQFTDNLLVNSVIPLLFAYGCWKREQVYKDRAIRWLQQLPAEQNSIINSFRMLGAGCEDAFDSQALLEMKSQYCDRKRCLDCAIGNNLINSQWLSS</sequence>
<reference evidence="1 2" key="1">
    <citation type="submission" date="2019-02" db="EMBL/GenBank/DDBJ databases">
        <title>Genomic Encyclopedia of Type Strains, Phase IV (KMG-IV): sequencing the most valuable type-strain genomes for metagenomic binning, comparative biology and taxonomic classification.</title>
        <authorList>
            <person name="Goeker M."/>
        </authorList>
    </citation>
    <scope>NUCLEOTIDE SEQUENCE [LARGE SCALE GENOMIC DNA]</scope>
    <source>
        <strain evidence="1 2">DSM 18116</strain>
    </source>
</reference>
<keyword evidence="2" id="KW-1185">Reference proteome</keyword>
<name>A0A4Q7N3U6_9BACT</name>
<dbReference type="Proteomes" id="UP000293874">
    <property type="component" value="Unassembled WGS sequence"/>
</dbReference>
<dbReference type="AlphaFoldDB" id="A0A4Q7N3U6"/>
<dbReference type="EMBL" id="SGXA01000001">
    <property type="protein sequence ID" value="RZS75652.1"/>
    <property type="molecule type" value="Genomic_DNA"/>
</dbReference>
<protein>
    <submittedName>
        <fullName evidence="1">Uncharacterized protein DUF2851</fullName>
    </submittedName>
</protein>
<proteinExistence type="predicted"/>
<gene>
    <name evidence="1" type="ORF">EV199_1524</name>
</gene>
<dbReference type="InterPro" id="IPR021272">
    <property type="entry name" value="DUF2851"/>
</dbReference>
<dbReference type="Pfam" id="PF11013">
    <property type="entry name" value="DUF2851"/>
    <property type="match status" value="1"/>
</dbReference>
<comment type="caution">
    <text evidence="1">The sequence shown here is derived from an EMBL/GenBank/DDBJ whole genome shotgun (WGS) entry which is preliminary data.</text>
</comment>
<evidence type="ECO:0000313" key="1">
    <source>
        <dbReference type="EMBL" id="RZS75652.1"/>
    </source>
</evidence>
<accession>A0A4Q7N3U6</accession>
<evidence type="ECO:0000313" key="2">
    <source>
        <dbReference type="Proteomes" id="UP000293874"/>
    </source>
</evidence>